<dbReference type="InterPro" id="IPR050482">
    <property type="entry name" value="Sensor_HK_TwoCompSys"/>
</dbReference>
<dbReference type="InterPro" id="IPR003594">
    <property type="entry name" value="HATPase_dom"/>
</dbReference>
<dbReference type="Gene3D" id="3.30.450.40">
    <property type="match status" value="1"/>
</dbReference>
<dbReference type="Proteomes" id="UP001597018">
    <property type="component" value="Unassembled WGS sequence"/>
</dbReference>
<name>A0ABW3FQ65_9PSEU</name>
<keyword evidence="2" id="KW-0418">Kinase</keyword>
<feature type="domain" description="GAF" evidence="4">
    <location>
        <begin position="38"/>
        <end position="186"/>
    </location>
</feature>
<protein>
    <submittedName>
        <fullName evidence="5">GAF domain-containing protein</fullName>
    </submittedName>
</protein>
<keyword evidence="1" id="KW-0808">Transferase</keyword>
<dbReference type="EMBL" id="JBHTIW010000006">
    <property type="protein sequence ID" value="MFD0920290.1"/>
    <property type="molecule type" value="Genomic_DNA"/>
</dbReference>
<dbReference type="PANTHER" id="PTHR24421">
    <property type="entry name" value="NITRATE/NITRITE SENSOR PROTEIN NARX-RELATED"/>
    <property type="match status" value="1"/>
</dbReference>
<evidence type="ECO:0000259" key="4">
    <source>
        <dbReference type="SMART" id="SM00065"/>
    </source>
</evidence>
<dbReference type="Gene3D" id="3.30.565.10">
    <property type="entry name" value="Histidine kinase-like ATPase, C-terminal domain"/>
    <property type="match status" value="1"/>
</dbReference>
<dbReference type="SMART" id="SM00065">
    <property type="entry name" value="GAF"/>
    <property type="match status" value="1"/>
</dbReference>
<dbReference type="Pfam" id="PF07730">
    <property type="entry name" value="HisKA_3"/>
    <property type="match status" value="1"/>
</dbReference>
<evidence type="ECO:0000256" key="1">
    <source>
        <dbReference type="ARBA" id="ARBA00022679"/>
    </source>
</evidence>
<dbReference type="InterPro" id="IPR029016">
    <property type="entry name" value="GAF-like_dom_sf"/>
</dbReference>
<dbReference type="PANTHER" id="PTHR24421:SF61">
    <property type="entry name" value="OXYGEN SENSOR HISTIDINE KINASE NREB"/>
    <property type="match status" value="1"/>
</dbReference>
<evidence type="ECO:0000313" key="6">
    <source>
        <dbReference type="Proteomes" id="UP001597018"/>
    </source>
</evidence>
<keyword evidence="6" id="KW-1185">Reference proteome</keyword>
<dbReference type="Pfam" id="PF02518">
    <property type="entry name" value="HATPase_c"/>
    <property type="match status" value="1"/>
</dbReference>
<dbReference type="InterPro" id="IPR003018">
    <property type="entry name" value="GAF"/>
</dbReference>
<evidence type="ECO:0000256" key="3">
    <source>
        <dbReference type="ARBA" id="ARBA00023012"/>
    </source>
</evidence>
<gene>
    <name evidence="5" type="ORF">ACFQ16_11115</name>
</gene>
<organism evidence="5 6">
    <name type="scientific">Saccharopolyspora rosea</name>
    <dbReference type="NCBI Taxonomy" id="524884"/>
    <lineage>
        <taxon>Bacteria</taxon>
        <taxon>Bacillati</taxon>
        <taxon>Actinomycetota</taxon>
        <taxon>Actinomycetes</taxon>
        <taxon>Pseudonocardiales</taxon>
        <taxon>Pseudonocardiaceae</taxon>
        <taxon>Saccharopolyspora</taxon>
    </lineage>
</organism>
<comment type="caution">
    <text evidence="5">The sequence shown here is derived from an EMBL/GenBank/DDBJ whole genome shotgun (WGS) entry which is preliminary data.</text>
</comment>
<evidence type="ECO:0000256" key="2">
    <source>
        <dbReference type="ARBA" id="ARBA00022777"/>
    </source>
</evidence>
<dbReference type="RefSeq" id="WP_263247835.1">
    <property type="nucleotide sequence ID" value="NZ_BAABLT010000017.1"/>
</dbReference>
<dbReference type="SUPFAM" id="SSF55874">
    <property type="entry name" value="ATPase domain of HSP90 chaperone/DNA topoisomerase II/histidine kinase"/>
    <property type="match status" value="1"/>
</dbReference>
<dbReference type="Pfam" id="PF13185">
    <property type="entry name" value="GAF_2"/>
    <property type="match status" value="1"/>
</dbReference>
<dbReference type="InterPro" id="IPR011712">
    <property type="entry name" value="Sig_transdc_His_kin_sub3_dim/P"/>
</dbReference>
<dbReference type="SUPFAM" id="SSF55781">
    <property type="entry name" value="GAF domain-like"/>
    <property type="match status" value="1"/>
</dbReference>
<dbReference type="InterPro" id="IPR036890">
    <property type="entry name" value="HATPase_C_sf"/>
</dbReference>
<dbReference type="Gene3D" id="1.20.5.1930">
    <property type="match status" value="1"/>
</dbReference>
<keyword evidence="3" id="KW-0902">Two-component regulatory system</keyword>
<sequence>MDTAFEVRTHAGTERATEHGARFERLLGEHAHVLNLLDGTAALRGLAKRIRDVCGAHIGLAGPVEGDRLLVLRQWNGTWATGLHDLNVPTGLGLGGLALAEQRPVWVADYCRSDLITHDFDVPISADGIRTMLAVPMMRGGQVHGVVYAAMRAITDFSGRELDAAVDLADGGALALETAAAARRQREHAAAAERRRIAAELHDSVGAQLFRIGAELRDLRALAGGTALVERLLSLEEQLAETASAFRESVHALDHDRVDDGLTATLSRHCAEFQRRTGTTAQAVQVGAVPECDPHRERVLVAAAREALLNVEKHAGADSVLVSVIALEDGIAVSVADDGAGWDGVDDGGGIGLRSTADRLAQLGGTLSVVSNEDGGVTVRIRVPLP</sequence>
<proteinExistence type="predicted"/>
<reference evidence="6" key="1">
    <citation type="journal article" date="2019" name="Int. J. Syst. Evol. Microbiol.">
        <title>The Global Catalogue of Microorganisms (GCM) 10K type strain sequencing project: providing services to taxonomists for standard genome sequencing and annotation.</title>
        <authorList>
            <consortium name="The Broad Institute Genomics Platform"/>
            <consortium name="The Broad Institute Genome Sequencing Center for Infectious Disease"/>
            <person name="Wu L."/>
            <person name="Ma J."/>
        </authorList>
    </citation>
    <scope>NUCLEOTIDE SEQUENCE [LARGE SCALE GENOMIC DNA]</scope>
    <source>
        <strain evidence="6">CCUG 56401</strain>
    </source>
</reference>
<accession>A0ABW3FQ65</accession>
<evidence type="ECO:0000313" key="5">
    <source>
        <dbReference type="EMBL" id="MFD0920290.1"/>
    </source>
</evidence>